<evidence type="ECO:0000313" key="2">
    <source>
        <dbReference type="EMBL" id="KAJ1178792.1"/>
    </source>
</evidence>
<sequence>MTLRGNFGALVLYSVGPHGEGPARRKAMVGPTPYQRGAPAAQFSSVVRGSQVPDALRCRDTTLSAFGAVLGSALQIISARRASRCASPNPAPPEGPTDKGGPDIAPSQPHRSLSAGESLSPAVHITGRLMLRGSQQDGGGTVPRMLAKPGHQRGLPQDQQ</sequence>
<comment type="caution">
    <text evidence="2">The sequence shown here is derived from an EMBL/GenBank/DDBJ whole genome shotgun (WGS) entry which is preliminary data.</text>
</comment>
<dbReference type="EMBL" id="JANPWB010000006">
    <property type="protein sequence ID" value="KAJ1178792.1"/>
    <property type="molecule type" value="Genomic_DNA"/>
</dbReference>
<keyword evidence="3" id="KW-1185">Reference proteome</keyword>
<reference evidence="2" key="1">
    <citation type="journal article" date="2022" name="bioRxiv">
        <title>Sequencing and chromosome-scale assembly of the giantPleurodeles waltlgenome.</title>
        <authorList>
            <person name="Brown T."/>
            <person name="Elewa A."/>
            <person name="Iarovenko S."/>
            <person name="Subramanian E."/>
            <person name="Araus A.J."/>
            <person name="Petzold A."/>
            <person name="Susuki M."/>
            <person name="Suzuki K.-i.T."/>
            <person name="Hayashi T."/>
            <person name="Toyoda A."/>
            <person name="Oliveira C."/>
            <person name="Osipova E."/>
            <person name="Leigh N.D."/>
            <person name="Simon A."/>
            <person name="Yun M.H."/>
        </authorList>
    </citation>
    <scope>NUCLEOTIDE SEQUENCE</scope>
    <source>
        <strain evidence="2">20211129_DDA</strain>
        <tissue evidence="2">Liver</tissue>
    </source>
</reference>
<feature type="region of interest" description="Disordered" evidence="1">
    <location>
        <begin position="81"/>
        <end position="160"/>
    </location>
</feature>
<evidence type="ECO:0000313" key="3">
    <source>
        <dbReference type="Proteomes" id="UP001066276"/>
    </source>
</evidence>
<gene>
    <name evidence="2" type="ORF">NDU88_004034</name>
</gene>
<evidence type="ECO:0000256" key="1">
    <source>
        <dbReference type="SAM" id="MobiDB-lite"/>
    </source>
</evidence>
<name>A0AAV7TQC9_PLEWA</name>
<protein>
    <submittedName>
        <fullName evidence="2">Uncharacterized protein</fullName>
    </submittedName>
</protein>
<feature type="region of interest" description="Disordered" evidence="1">
    <location>
        <begin position="19"/>
        <end position="40"/>
    </location>
</feature>
<proteinExistence type="predicted"/>
<dbReference type="AlphaFoldDB" id="A0AAV7TQC9"/>
<dbReference type="Proteomes" id="UP001066276">
    <property type="component" value="Chromosome 3_2"/>
</dbReference>
<organism evidence="2 3">
    <name type="scientific">Pleurodeles waltl</name>
    <name type="common">Iberian ribbed newt</name>
    <dbReference type="NCBI Taxonomy" id="8319"/>
    <lineage>
        <taxon>Eukaryota</taxon>
        <taxon>Metazoa</taxon>
        <taxon>Chordata</taxon>
        <taxon>Craniata</taxon>
        <taxon>Vertebrata</taxon>
        <taxon>Euteleostomi</taxon>
        <taxon>Amphibia</taxon>
        <taxon>Batrachia</taxon>
        <taxon>Caudata</taxon>
        <taxon>Salamandroidea</taxon>
        <taxon>Salamandridae</taxon>
        <taxon>Pleurodelinae</taxon>
        <taxon>Pleurodeles</taxon>
    </lineage>
</organism>
<accession>A0AAV7TQC9</accession>